<dbReference type="SUPFAM" id="SSF47616">
    <property type="entry name" value="GST C-terminal domain-like"/>
    <property type="match status" value="1"/>
</dbReference>
<feature type="domain" description="GST C-terminal" evidence="3">
    <location>
        <begin position="102"/>
        <end position="227"/>
    </location>
</feature>
<dbReference type="InterPro" id="IPR036249">
    <property type="entry name" value="Thioredoxin-like_sf"/>
</dbReference>
<keyword evidence="4" id="KW-0808">Transferase</keyword>
<dbReference type="CDD" id="cd03057">
    <property type="entry name" value="GST_N_Beta"/>
    <property type="match status" value="1"/>
</dbReference>
<evidence type="ECO:0000256" key="1">
    <source>
        <dbReference type="ARBA" id="ARBA00007409"/>
    </source>
</evidence>
<dbReference type="Gene3D" id="1.20.1050.10">
    <property type="match status" value="1"/>
</dbReference>
<evidence type="ECO:0000259" key="2">
    <source>
        <dbReference type="PROSITE" id="PS50404"/>
    </source>
</evidence>
<dbReference type="Pfam" id="PF02798">
    <property type="entry name" value="GST_N"/>
    <property type="match status" value="1"/>
</dbReference>
<dbReference type="Gene3D" id="3.40.30.10">
    <property type="entry name" value="Glutaredoxin"/>
    <property type="match status" value="1"/>
</dbReference>
<dbReference type="PROSITE" id="PS50405">
    <property type="entry name" value="GST_CTER"/>
    <property type="match status" value="1"/>
</dbReference>
<keyword evidence="5" id="KW-1185">Reference proteome</keyword>
<evidence type="ECO:0000313" key="5">
    <source>
        <dbReference type="Proteomes" id="UP000326565"/>
    </source>
</evidence>
<dbReference type="OrthoDB" id="2309723at2759"/>
<dbReference type="CDD" id="cd03188">
    <property type="entry name" value="GST_C_Beta"/>
    <property type="match status" value="1"/>
</dbReference>
<dbReference type="SUPFAM" id="SSF52833">
    <property type="entry name" value="Thioredoxin-like"/>
    <property type="match status" value="1"/>
</dbReference>
<dbReference type="PROSITE" id="PS50404">
    <property type="entry name" value="GST_NTER"/>
    <property type="match status" value="1"/>
</dbReference>
<protein>
    <submittedName>
        <fullName evidence="4">Glutathione S-transferase</fullName>
    </submittedName>
</protein>
<evidence type="ECO:0000313" key="4">
    <source>
        <dbReference type="EMBL" id="KAB8068364.1"/>
    </source>
</evidence>
<gene>
    <name evidence="4" type="ORF">BDV29DRAFT_195725</name>
</gene>
<dbReference type="EMBL" id="ML732398">
    <property type="protein sequence ID" value="KAB8068364.1"/>
    <property type="molecule type" value="Genomic_DNA"/>
</dbReference>
<dbReference type="InterPro" id="IPR036282">
    <property type="entry name" value="Glutathione-S-Trfase_C_sf"/>
</dbReference>
<dbReference type="InterPro" id="IPR010987">
    <property type="entry name" value="Glutathione-S-Trfase_C-like"/>
</dbReference>
<proteinExistence type="inferred from homology"/>
<dbReference type="PANTHER" id="PTHR44051">
    <property type="entry name" value="GLUTATHIONE S-TRANSFERASE-RELATED"/>
    <property type="match status" value="1"/>
</dbReference>
<name>A0A5N5WM52_9EURO</name>
<dbReference type="InterPro" id="IPR004045">
    <property type="entry name" value="Glutathione_S-Trfase_N"/>
</dbReference>
<feature type="domain" description="GST N-terminal" evidence="2">
    <location>
        <begin position="15"/>
        <end position="106"/>
    </location>
</feature>
<comment type="similarity">
    <text evidence="1">Belongs to the GST superfamily.</text>
</comment>
<dbReference type="AlphaFoldDB" id="A0A5N5WM52"/>
<reference evidence="4 5" key="1">
    <citation type="submission" date="2019-04" db="EMBL/GenBank/DDBJ databases">
        <title>Friends and foes A comparative genomics study of 23 Aspergillus species from section Flavi.</title>
        <authorList>
            <consortium name="DOE Joint Genome Institute"/>
            <person name="Kjaerbolling I."/>
            <person name="Vesth T."/>
            <person name="Frisvad J.C."/>
            <person name="Nybo J.L."/>
            <person name="Theobald S."/>
            <person name="Kildgaard S."/>
            <person name="Isbrandt T."/>
            <person name="Kuo A."/>
            <person name="Sato A."/>
            <person name="Lyhne E.K."/>
            <person name="Kogle M.E."/>
            <person name="Wiebenga A."/>
            <person name="Kun R.S."/>
            <person name="Lubbers R.J."/>
            <person name="Makela M.R."/>
            <person name="Barry K."/>
            <person name="Chovatia M."/>
            <person name="Clum A."/>
            <person name="Daum C."/>
            <person name="Haridas S."/>
            <person name="He G."/>
            <person name="LaButti K."/>
            <person name="Lipzen A."/>
            <person name="Mondo S."/>
            <person name="Riley R."/>
            <person name="Salamov A."/>
            <person name="Simmons B.A."/>
            <person name="Magnuson J.K."/>
            <person name="Henrissat B."/>
            <person name="Mortensen U.H."/>
            <person name="Larsen T.O."/>
            <person name="Devries R.P."/>
            <person name="Grigoriev I.V."/>
            <person name="Machida M."/>
            <person name="Baker S.E."/>
            <person name="Andersen M.R."/>
        </authorList>
    </citation>
    <scope>NUCLEOTIDE SEQUENCE [LARGE SCALE GENOMIC DNA]</scope>
    <source>
        <strain evidence="4 5">CBS 151.66</strain>
    </source>
</reference>
<dbReference type="GO" id="GO:0016740">
    <property type="term" value="F:transferase activity"/>
    <property type="evidence" value="ECO:0007669"/>
    <property type="project" value="UniProtKB-KW"/>
</dbReference>
<accession>A0A5N5WM52</accession>
<dbReference type="Proteomes" id="UP000326565">
    <property type="component" value="Unassembled WGS sequence"/>
</dbReference>
<dbReference type="PANTHER" id="PTHR44051:SF8">
    <property type="entry name" value="GLUTATHIONE S-TRANSFERASE GSTA"/>
    <property type="match status" value="1"/>
</dbReference>
<evidence type="ECO:0000259" key="3">
    <source>
        <dbReference type="PROSITE" id="PS50405"/>
    </source>
</evidence>
<organism evidence="4 5">
    <name type="scientific">Aspergillus leporis</name>
    <dbReference type="NCBI Taxonomy" id="41062"/>
    <lineage>
        <taxon>Eukaryota</taxon>
        <taxon>Fungi</taxon>
        <taxon>Dikarya</taxon>
        <taxon>Ascomycota</taxon>
        <taxon>Pezizomycotina</taxon>
        <taxon>Eurotiomycetes</taxon>
        <taxon>Eurotiomycetidae</taxon>
        <taxon>Eurotiales</taxon>
        <taxon>Aspergillaceae</taxon>
        <taxon>Aspergillus</taxon>
        <taxon>Aspergillus subgen. Circumdati</taxon>
    </lineage>
</organism>
<sequence>MAHPEPRPASLFPVGPLTKFFYAPGSCSLAPHILLHEAGIDFKGIRMRPGEARDAYPESFRQINPKMRVPVISVDDEIVSELPAVMTVISSLAPEKQLMGKTSMETVRVYEWLNWLSGTLHSRGFGHYHRPDRFSDDLTGLEGIRSSAKRTILECFQGVESKLHGVHAVGDHLTAVDPFLFVFYRWGNKQKIDRMSEYPLFTALVSNLARREAVATTLKSEQIGSCLE</sequence>